<feature type="region of interest" description="Disordered" evidence="14">
    <location>
        <begin position="81"/>
        <end position="106"/>
    </location>
</feature>
<evidence type="ECO:0000256" key="11">
    <source>
        <dbReference type="ARBA" id="ARBA00037877"/>
    </source>
</evidence>
<keyword evidence="10 13" id="KW-0472">Membrane</keyword>
<evidence type="ECO:0000256" key="4">
    <source>
        <dbReference type="ARBA" id="ARBA00022692"/>
    </source>
</evidence>
<dbReference type="PANTHER" id="PTHR19359:SF150">
    <property type="entry name" value="CYTOCHROME B5"/>
    <property type="match status" value="1"/>
</dbReference>
<dbReference type="EMBL" id="KV745233">
    <property type="protein sequence ID" value="OCK76209.1"/>
    <property type="molecule type" value="Genomic_DNA"/>
</dbReference>
<gene>
    <name evidence="16" type="ORF">K432DRAFT_306858</name>
</gene>
<evidence type="ECO:0000256" key="10">
    <source>
        <dbReference type="ARBA" id="ARBA00023136"/>
    </source>
</evidence>
<evidence type="ECO:0000259" key="15">
    <source>
        <dbReference type="PROSITE" id="PS50255"/>
    </source>
</evidence>
<evidence type="ECO:0000256" key="9">
    <source>
        <dbReference type="ARBA" id="ARBA00023004"/>
    </source>
</evidence>
<organism evidence="16 17">
    <name type="scientific">Lepidopterella palustris CBS 459.81</name>
    <dbReference type="NCBI Taxonomy" id="1314670"/>
    <lineage>
        <taxon>Eukaryota</taxon>
        <taxon>Fungi</taxon>
        <taxon>Dikarya</taxon>
        <taxon>Ascomycota</taxon>
        <taxon>Pezizomycotina</taxon>
        <taxon>Dothideomycetes</taxon>
        <taxon>Pleosporomycetidae</taxon>
        <taxon>Mytilinidiales</taxon>
        <taxon>Argynnaceae</taxon>
        <taxon>Lepidopterella</taxon>
    </lineage>
</organism>
<keyword evidence="8" id="KW-0249">Electron transport</keyword>
<evidence type="ECO:0000313" key="17">
    <source>
        <dbReference type="Proteomes" id="UP000250266"/>
    </source>
</evidence>
<reference evidence="16 17" key="1">
    <citation type="journal article" date="2016" name="Nat. Commun.">
        <title>Ectomycorrhizal ecology is imprinted in the genome of the dominant symbiotic fungus Cenococcum geophilum.</title>
        <authorList>
            <consortium name="DOE Joint Genome Institute"/>
            <person name="Peter M."/>
            <person name="Kohler A."/>
            <person name="Ohm R.A."/>
            <person name="Kuo A."/>
            <person name="Krutzmann J."/>
            <person name="Morin E."/>
            <person name="Arend M."/>
            <person name="Barry K.W."/>
            <person name="Binder M."/>
            <person name="Choi C."/>
            <person name="Clum A."/>
            <person name="Copeland A."/>
            <person name="Grisel N."/>
            <person name="Haridas S."/>
            <person name="Kipfer T."/>
            <person name="LaButti K."/>
            <person name="Lindquist E."/>
            <person name="Lipzen A."/>
            <person name="Maire R."/>
            <person name="Meier B."/>
            <person name="Mihaltcheva S."/>
            <person name="Molinier V."/>
            <person name="Murat C."/>
            <person name="Poggeler S."/>
            <person name="Quandt C.A."/>
            <person name="Sperisen C."/>
            <person name="Tritt A."/>
            <person name="Tisserant E."/>
            <person name="Crous P.W."/>
            <person name="Henrissat B."/>
            <person name="Nehls U."/>
            <person name="Egli S."/>
            <person name="Spatafora J.W."/>
            <person name="Grigoriev I.V."/>
            <person name="Martin F.M."/>
        </authorList>
    </citation>
    <scope>NUCLEOTIDE SEQUENCE [LARGE SCALE GENOMIC DNA]</scope>
    <source>
        <strain evidence="16 17">CBS 459.81</strain>
    </source>
</reference>
<comment type="similarity">
    <text evidence="12 13">Belongs to the cytochrome b5 family.</text>
</comment>
<dbReference type="SUPFAM" id="SSF55856">
    <property type="entry name" value="Cytochrome b5-like heme/steroid binding domain"/>
    <property type="match status" value="1"/>
</dbReference>
<keyword evidence="13" id="KW-1133">Transmembrane helix</keyword>
<dbReference type="SMART" id="SM01117">
    <property type="entry name" value="Cyt-b5"/>
    <property type="match status" value="1"/>
</dbReference>
<keyword evidence="9 13" id="KW-0408">Iron</keyword>
<dbReference type="Proteomes" id="UP000250266">
    <property type="component" value="Unassembled WGS sequence"/>
</dbReference>
<dbReference type="Gene3D" id="3.10.120.10">
    <property type="entry name" value="Cytochrome b5-like heme/steroid binding domain"/>
    <property type="match status" value="1"/>
</dbReference>
<evidence type="ECO:0000256" key="8">
    <source>
        <dbReference type="ARBA" id="ARBA00022982"/>
    </source>
</evidence>
<name>A0A8E2E2Q9_9PEZI</name>
<dbReference type="GO" id="GO:0020037">
    <property type="term" value="F:heme binding"/>
    <property type="evidence" value="ECO:0007669"/>
    <property type="project" value="UniProtKB-UniRule"/>
</dbReference>
<dbReference type="Pfam" id="PF00173">
    <property type="entry name" value="Cyt-b5"/>
    <property type="match status" value="1"/>
</dbReference>
<dbReference type="PANTHER" id="PTHR19359">
    <property type="entry name" value="CYTOCHROME B5"/>
    <property type="match status" value="1"/>
</dbReference>
<protein>
    <submittedName>
        <fullName evidence="16">Cytochrome b5</fullName>
    </submittedName>
</protein>
<dbReference type="InterPro" id="IPR050668">
    <property type="entry name" value="Cytochrome_b5"/>
</dbReference>
<comment type="subcellular location">
    <subcellularLocation>
        <location evidence="1">Endoplasmic reticulum membrane</location>
        <topology evidence="1">Single-pass membrane protein</topology>
        <orientation evidence="1">Cytoplasmic side</orientation>
    </subcellularLocation>
    <subcellularLocation>
        <location evidence="11">Microsome membrane</location>
        <topology evidence="11">Single-pass membrane protein</topology>
        <orientation evidence="11">Cytoplasmic side</orientation>
    </subcellularLocation>
</comment>
<feature type="transmembrane region" description="Helical" evidence="13">
    <location>
        <begin position="110"/>
        <end position="128"/>
    </location>
</feature>
<dbReference type="PROSITE" id="PS00191">
    <property type="entry name" value="CYTOCHROME_B5_1"/>
    <property type="match status" value="1"/>
</dbReference>
<evidence type="ECO:0000256" key="3">
    <source>
        <dbReference type="ARBA" id="ARBA00022617"/>
    </source>
</evidence>
<sequence>MAGTRDYTYSQVASHNTKDDLFIIINDQVYDVSKFVYEHPGGEEVLADVAGRDATDEFGSVGHSEQAKAILETLMVGKLKKTPQDSKSKQAVQVSYKSSPSTTTSKDSGIGIRMYVMVVLAIAGIFAMRKYMQAQEVK</sequence>
<feature type="domain" description="Cytochrome b5 heme-binding" evidence="15">
    <location>
        <begin position="4"/>
        <end position="80"/>
    </location>
</feature>
<evidence type="ECO:0000256" key="5">
    <source>
        <dbReference type="ARBA" id="ARBA00022723"/>
    </source>
</evidence>
<keyword evidence="5 13" id="KW-0479">Metal-binding</keyword>
<evidence type="ECO:0000313" key="16">
    <source>
        <dbReference type="EMBL" id="OCK76209.1"/>
    </source>
</evidence>
<dbReference type="FunFam" id="3.10.120.10:FF:000002">
    <property type="entry name" value="Cytochrome b5 type B"/>
    <property type="match status" value="1"/>
</dbReference>
<keyword evidence="3 13" id="KW-0349">Heme</keyword>
<dbReference type="InterPro" id="IPR001199">
    <property type="entry name" value="Cyt_B5-like_heme/steroid-bd"/>
</dbReference>
<dbReference type="AlphaFoldDB" id="A0A8E2E2Q9"/>
<keyword evidence="2" id="KW-0813">Transport</keyword>
<dbReference type="InterPro" id="IPR036400">
    <property type="entry name" value="Cyt_B5-like_heme/steroid_sf"/>
</dbReference>
<evidence type="ECO:0000256" key="6">
    <source>
        <dbReference type="ARBA" id="ARBA00022824"/>
    </source>
</evidence>
<dbReference type="GO" id="GO:0016126">
    <property type="term" value="P:sterol biosynthetic process"/>
    <property type="evidence" value="ECO:0007669"/>
    <property type="project" value="TreeGrafter"/>
</dbReference>
<proteinExistence type="inferred from homology"/>
<dbReference type="OrthoDB" id="260519at2759"/>
<evidence type="ECO:0000256" key="12">
    <source>
        <dbReference type="ARBA" id="ARBA00038168"/>
    </source>
</evidence>
<accession>A0A8E2E2Q9</accession>
<keyword evidence="7" id="KW-0492">Microsome</keyword>
<evidence type="ECO:0000256" key="2">
    <source>
        <dbReference type="ARBA" id="ARBA00022448"/>
    </source>
</evidence>
<evidence type="ECO:0000256" key="14">
    <source>
        <dbReference type="SAM" id="MobiDB-lite"/>
    </source>
</evidence>
<keyword evidence="4 13" id="KW-0812">Transmembrane</keyword>
<evidence type="ECO:0000256" key="7">
    <source>
        <dbReference type="ARBA" id="ARBA00022848"/>
    </source>
</evidence>
<dbReference type="GO" id="GO:0046872">
    <property type="term" value="F:metal ion binding"/>
    <property type="evidence" value="ECO:0007669"/>
    <property type="project" value="UniProtKB-UniRule"/>
</dbReference>
<dbReference type="PRINTS" id="PR00363">
    <property type="entry name" value="CYTOCHROMEB5"/>
</dbReference>
<dbReference type="PROSITE" id="PS50255">
    <property type="entry name" value="CYTOCHROME_B5_2"/>
    <property type="match status" value="1"/>
</dbReference>
<evidence type="ECO:0000256" key="13">
    <source>
        <dbReference type="RuleBase" id="RU362121"/>
    </source>
</evidence>
<feature type="compositionally biased region" description="Low complexity" evidence="14">
    <location>
        <begin position="95"/>
        <end position="106"/>
    </location>
</feature>
<dbReference type="InterPro" id="IPR018506">
    <property type="entry name" value="Cyt_B5_heme-BS"/>
</dbReference>
<keyword evidence="6" id="KW-0256">Endoplasmic reticulum</keyword>
<evidence type="ECO:0000256" key="1">
    <source>
        <dbReference type="ARBA" id="ARBA00004131"/>
    </source>
</evidence>
<dbReference type="GO" id="GO:0005789">
    <property type="term" value="C:endoplasmic reticulum membrane"/>
    <property type="evidence" value="ECO:0007669"/>
    <property type="project" value="UniProtKB-SubCell"/>
</dbReference>
<keyword evidence="17" id="KW-1185">Reference proteome</keyword>